<organism evidence="2 3">
    <name type="scientific">Micromonospora pallida</name>
    <dbReference type="NCBI Taxonomy" id="145854"/>
    <lineage>
        <taxon>Bacteria</taxon>
        <taxon>Bacillati</taxon>
        <taxon>Actinomycetota</taxon>
        <taxon>Actinomycetes</taxon>
        <taxon>Micromonosporales</taxon>
        <taxon>Micromonosporaceae</taxon>
        <taxon>Micromonospora</taxon>
    </lineage>
</organism>
<dbReference type="STRING" id="145854.GA0074692_3607"/>
<dbReference type="AlphaFoldDB" id="A0A1C6SVS8"/>
<evidence type="ECO:0000256" key="1">
    <source>
        <dbReference type="SAM" id="MobiDB-lite"/>
    </source>
</evidence>
<evidence type="ECO:0000313" key="3">
    <source>
        <dbReference type="Proteomes" id="UP000198959"/>
    </source>
</evidence>
<feature type="region of interest" description="Disordered" evidence="1">
    <location>
        <begin position="1"/>
        <end position="40"/>
    </location>
</feature>
<evidence type="ECO:0000313" key="2">
    <source>
        <dbReference type="EMBL" id="SCL33588.1"/>
    </source>
</evidence>
<name>A0A1C6SVS8_9ACTN</name>
<dbReference type="EMBL" id="FMHW01000002">
    <property type="protein sequence ID" value="SCL33588.1"/>
    <property type="molecule type" value="Genomic_DNA"/>
</dbReference>
<feature type="compositionally biased region" description="Gly residues" evidence="1">
    <location>
        <begin position="1"/>
        <end position="25"/>
    </location>
</feature>
<keyword evidence="3" id="KW-1185">Reference proteome</keyword>
<dbReference type="Proteomes" id="UP000198959">
    <property type="component" value="Unassembled WGS sequence"/>
</dbReference>
<sequence>MEFGLGRGGMEAGLGRGGIEAGLGRGPPALDAGGRGWPPP</sequence>
<reference evidence="3" key="1">
    <citation type="submission" date="2016-06" db="EMBL/GenBank/DDBJ databases">
        <authorList>
            <person name="Varghese N."/>
            <person name="Submissions Spin"/>
        </authorList>
    </citation>
    <scope>NUCLEOTIDE SEQUENCE [LARGE SCALE GENOMIC DNA]</scope>
    <source>
        <strain evidence="3">DSM 43817</strain>
    </source>
</reference>
<proteinExistence type="predicted"/>
<protein>
    <submittedName>
        <fullName evidence="2">Uncharacterized protein</fullName>
    </submittedName>
</protein>
<accession>A0A1C6SVS8</accession>
<gene>
    <name evidence="2" type="ORF">GA0074692_3607</name>
</gene>